<evidence type="ECO:0000313" key="2">
    <source>
        <dbReference type="Proteomes" id="UP001153069"/>
    </source>
</evidence>
<dbReference type="AlphaFoldDB" id="A0A9N8ETP9"/>
<organism evidence="1 2">
    <name type="scientific">Seminavis robusta</name>
    <dbReference type="NCBI Taxonomy" id="568900"/>
    <lineage>
        <taxon>Eukaryota</taxon>
        <taxon>Sar</taxon>
        <taxon>Stramenopiles</taxon>
        <taxon>Ochrophyta</taxon>
        <taxon>Bacillariophyta</taxon>
        <taxon>Bacillariophyceae</taxon>
        <taxon>Bacillariophycidae</taxon>
        <taxon>Naviculales</taxon>
        <taxon>Naviculaceae</taxon>
        <taxon>Seminavis</taxon>
    </lineage>
</organism>
<reference evidence="1" key="1">
    <citation type="submission" date="2020-06" db="EMBL/GenBank/DDBJ databases">
        <authorList>
            <consortium name="Plant Systems Biology data submission"/>
        </authorList>
    </citation>
    <scope>NUCLEOTIDE SEQUENCE</scope>
    <source>
        <strain evidence="1">D6</strain>
    </source>
</reference>
<gene>
    <name evidence="1" type="ORF">SEMRO_1938_G306490.1</name>
</gene>
<evidence type="ECO:0000313" key="1">
    <source>
        <dbReference type="EMBL" id="CAB9527076.1"/>
    </source>
</evidence>
<proteinExistence type="predicted"/>
<sequence>MNITAYPIDQSVNDAAMVLLGLNHKTSSDAQRLELTRATARSEASLLTKRQCSTTYLLRKRPLLHDTTLEQQPTKRMRPMKRSARFGDDPSVAPSVQLHVFESVDHENANLIWWTRDEIRHIHRRERAMIGVLSQCCGFYVEQLACLTRVSFEDTVDLSKETSYAWVADSPGRGLETQVAAVLTGSTDKARIVTRKVWRPTSCCRSISAEEDKPLLHKNKPVTFSGLGTRTYLCGARDGLSYWQQETL</sequence>
<accession>A0A9N8ETP9</accession>
<dbReference type="Proteomes" id="UP001153069">
    <property type="component" value="Unassembled WGS sequence"/>
</dbReference>
<comment type="caution">
    <text evidence="1">The sequence shown here is derived from an EMBL/GenBank/DDBJ whole genome shotgun (WGS) entry which is preliminary data.</text>
</comment>
<dbReference type="EMBL" id="CAICTM010001936">
    <property type="protein sequence ID" value="CAB9527076.1"/>
    <property type="molecule type" value="Genomic_DNA"/>
</dbReference>
<protein>
    <submittedName>
        <fullName evidence="1">Uncharacterized protein</fullName>
    </submittedName>
</protein>
<name>A0A9N8ETP9_9STRA</name>
<keyword evidence="2" id="KW-1185">Reference proteome</keyword>